<dbReference type="Gene3D" id="3.30.70.20">
    <property type="match status" value="3"/>
</dbReference>
<protein>
    <recommendedName>
        <fullName evidence="5">4Fe-4S ferredoxin-type domain-containing protein</fullName>
    </recommendedName>
</protein>
<feature type="domain" description="4Fe-4S ferredoxin-type" evidence="5">
    <location>
        <begin position="78"/>
        <end position="106"/>
    </location>
</feature>
<keyword evidence="2" id="KW-0479">Metal-binding</keyword>
<keyword evidence="3" id="KW-0408">Iron</keyword>
<dbReference type="InterPro" id="IPR050954">
    <property type="entry name" value="ET_IronSulfur_Cluster-Binding"/>
</dbReference>
<evidence type="ECO:0000313" key="7">
    <source>
        <dbReference type="Proteomes" id="UP001162891"/>
    </source>
</evidence>
<evidence type="ECO:0000256" key="1">
    <source>
        <dbReference type="ARBA" id="ARBA00022485"/>
    </source>
</evidence>
<dbReference type="CDD" id="cd16369">
    <property type="entry name" value="DMSOR_beta_like"/>
    <property type="match status" value="1"/>
</dbReference>
<dbReference type="Proteomes" id="UP001162891">
    <property type="component" value="Chromosome"/>
</dbReference>
<dbReference type="Pfam" id="PF12797">
    <property type="entry name" value="Fer4_2"/>
    <property type="match status" value="1"/>
</dbReference>
<keyword evidence="7" id="KW-1185">Reference proteome</keyword>
<dbReference type="PROSITE" id="PS00198">
    <property type="entry name" value="4FE4S_FER_1"/>
    <property type="match status" value="2"/>
</dbReference>
<keyword evidence="1" id="KW-0004">4Fe-4S</keyword>
<evidence type="ECO:0000313" key="6">
    <source>
        <dbReference type="EMBL" id="BDG02983.1"/>
    </source>
</evidence>
<dbReference type="PANTHER" id="PTHR43177">
    <property type="entry name" value="PROTEIN NRFC"/>
    <property type="match status" value="1"/>
</dbReference>
<sequence length="210" mass="23352">MSDLAFFIDYSRCIGCRACVQACEECDTHRGRSLIHLETIERADSVQTAPQVCMHCKDPICARVCPADAIKQTPDGVTQSSLKPRCIGCSNCVLACPFGVPKYFGAIDQMLKCDYCYDRTSTGKRPMCATVCPSQALAFTTPEEIERTRRGRAVNRWVFGDEVVETKVFVIVPEAEREVRLDLVSLGRAEAAAPRPPHERYDVARLLEEG</sequence>
<proteinExistence type="predicted"/>
<organism evidence="6 7">
    <name type="scientific">Anaeromyxobacter oryzae</name>
    <dbReference type="NCBI Taxonomy" id="2918170"/>
    <lineage>
        <taxon>Bacteria</taxon>
        <taxon>Pseudomonadati</taxon>
        <taxon>Myxococcota</taxon>
        <taxon>Myxococcia</taxon>
        <taxon>Myxococcales</taxon>
        <taxon>Cystobacterineae</taxon>
        <taxon>Anaeromyxobacteraceae</taxon>
        <taxon>Anaeromyxobacter</taxon>
    </lineage>
</organism>
<reference evidence="7" key="1">
    <citation type="journal article" date="2022" name="Int. J. Syst. Evol. Microbiol.">
        <title>Anaeromyxobacter oryzae sp. nov., Anaeromyxobacter diazotrophicus sp. nov. and Anaeromyxobacter paludicola sp. nov., isolated from paddy soils.</title>
        <authorList>
            <person name="Itoh H."/>
            <person name="Xu Z."/>
            <person name="Mise K."/>
            <person name="Masuda Y."/>
            <person name="Ushijima N."/>
            <person name="Hayakawa C."/>
            <person name="Shiratori Y."/>
            <person name="Senoo K."/>
        </authorList>
    </citation>
    <scope>NUCLEOTIDE SEQUENCE [LARGE SCALE GENOMIC DNA]</scope>
    <source>
        <strain evidence="7">Red232</strain>
    </source>
</reference>
<dbReference type="Pfam" id="PF13247">
    <property type="entry name" value="Fer4_11"/>
    <property type="match status" value="1"/>
</dbReference>
<gene>
    <name evidence="6" type="ORF">AMOR_19790</name>
</gene>
<dbReference type="PANTHER" id="PTHR43177:SF3">
    <property type="entry name" value="PROTEIN NRFC HOMOLOG"/>
    <property type="match status" value="1"/>
</dbReference>
<feature type="domain" description="4Fe-4S ferredoxin-type" evidence="5">
    <location>
        <begin position="44"/>
        <end position="75"/>
    </location>
</feature>
<evidence type="ECO:0000256" key="3">
    <source>
        <dbReference type="ARBA" id="ARBA00023004"/>
    </source>
</evidence>
<dbReference type="InterPro" id="IPR017900">
    <property type="entry name" value="4Fe4S_Fe_S_CS"/>
</dbReference>
<dbReference type="PROSITE" id="PS51379">
    <property type="entry name" value="4FE4S_FER_2"/>
    <property type="match status" value="3"/>
</dbReference>
<evidence type="ECO:0000256" key="2">
    <source>
        <dbReference type="ARBA" id="ARBA00022723"/>
    </source>
</evidence>
<keyword evidence="4" id="KW-0411">Iron-sulfur</keyword>
<evidence type="ECO:0000259" key="5">
    <source>
        <dbReference type="PROSITE" id="PS51379"/>
    </source>
</evidence>
<dbReference type="SUPFAM" id="SSF54862">
    <property type="entry name" value="4Fe-4S ferredoxins"/>
    <property type="match status" value="1"/>
</dbReference>
<name>A0ABN6MU52_9BACT</name>
<dbReference type="RefSeq" id="WP_248360661.1">
    <property type="nucleotide sequence ID" value="NZ_AP025591.1"/>
</dbReference>
<dbReference type="InterPro" id="IPR017896">
    <property type="entry name" value="4Fe4S_Fe-S-bd"/>
</dbReference>
<accession>A0ABN6MU52</accession>
<feature type="domain" description="4Fe-4S ferredoxin-type" evidence="5">
    <location>
        <begin position="4"/>
        <end position="34"/>
    </location>
</feature>
<evidence type="ECO:0000256" key="4">
    <source>
        <dbReference type="ARBA" id="ARBA00023014"/>
    </source>
</evidence>
<dbReference type="EMBL" id="AP025591">
    <property type="protein sequence ID" value="BDG02983.1"/>
    <property type="molecule type" value="Genomic_DNA"/>
</dbReference>